<dbReference type="SUPFAM" id="SSF53474">
    <property type="entry name" value="alpha/beta-Hydrolases"/>
    <property type="match status" value="1"/>
</dbReference>
<dbReference type="EMBL" id="JAULSN010000002">
    <property type="protein sequence ID" value="KAK3379401.1"/>
    <property type="molecule type" value="Genomic_DNA"/>
</dbReference>
<dbReference type="Gene3D" id="1.25.40.10">
    <property type="entry name" value="Tetratricopeptide repeat domain"/>
    <property type="match status" value="2"/>
</dbReference>
<reference evidence="2" key="1">
    <citation type="journal article" date="2023" name="Mol. Phylogenet. Evol.">
        <title>Genome-scale phylogeny and comparative genomics of the fungal order Sordariales.</title>
        <authorList>
            <person name="Hensen N."/>
            <person name="Bonometti L."/>
            <person name="Westerberg I."/>
            <person name="Brannstrom I.O."/>
            <person name="Guillou S."/>
            <person name="Cros-Aarteil S."/>
            <person name="Calhoun S."/>
            <person name="Haridas S."/>
            <person name="Kuo A."/>
            <person name="Mondo S."/>
            <person name="Pangilinan J."/>
            <person name="Riley R."/>
            <person name="LaButti K."/>
            <person name="Andreopoulos B."/>
            <person name="Lipzen A."/>
            <person name="Chen C."/>
            <person name="Yan M."/>
            <person name="Daum C."/>
            <person name="Ng V."/>
            <person name="Clum A."/>
            <person name="Steindorff A."/>
            <person name="Ohm R.A."/>
            <person name="Martin F."/>
            <person name="Silar P."/>
            <person name="Natvig D.O."/>
            <person name="Lalanne C."/>
            <person name="Gautier V."/>
            <person name="Ament-Velasquez S.L."/>
            <person name="Kruys A."/>
            <person name="Hutchinson M.I."/>
            <person name="Powell A.J."/>
            <person name="Barry K."/>
            <person name="Miller A.N."/>
            <person name="Grigoriev I.V."/>
            <person name="Debuchy R."/>
            <person name="Gladieux P."/>
            <person name="Hiltunen Thoren M."/>
            <person name="Johannesson H."/>
        </authorList>
    </citation>
    <scope>NUCLEOTIDE SEQUENCE</scope>
    <source>
        <strain evidence="2">CBS 958.72</strain>
    </source>
</reference>
<dbReference type="SUPFAM" id="SSF48452">
    <property type="entry name" value="TPR-like"/>
    <property type="match status" value="3"/>
</dbReference>
<feature type="region of interest" description="Disordered" evidence="1">
    <location>
        <begin position="1"/>
        <end position="24"/>
    </location>
</feature>
<comment type="caution">
    <text evidence="2">The sequence shown here is derived from an EMBL/GenBank/DDBJ whole genome shotgun (WGS) entry which is preliminary data.</text>
</comment>
<dbReference type="PANTHER" id="PTHR46082:SF6">
    <property type="entry name" value="AAA+ ATPASE DOMAIN-CONTAINING PROTEIN-RELATED"/>
    <property type="match status" value="1"/>
</dbReference>
<dbReference type="Proteomes" id="UP001287356">
    <property type="component" value="Unassembled WGS sequence"/>
</dbReference>
<dbReference type="NCBIfam" id="NF040586">
    <property type="entry name" value="FxSxx_TPR"/>
    <property type="match status" value="1"/>
</dbReference>
<dbReference type="Pfam" id="PF13374">
    <property type="entry name" value="TPR_10"/>
    <property type="match status" value="3"/>
</dbReference>
<evidence type="ECO:0000256" key="1">
    <source>
        <dbReference type="SAM" id="MobiDB-lite"/>
    </source>
</evidence>
<dbReference type="PRINTS" id="PR00381">
    <property type="entry name" value="KINESINLIGHT"/>
</dbReference>
<dbReference type="AlphaFoldDB" id="A0AAE0KMJ5"/>
<dbReference type="InterPro" id="IPR011990">
    <property type="entry name" value="TPR-like_helical_dom_sf"/>
</dbReference>
<accession>A0AAE0KMJ5</accession>
<reference evidence="2" key="2">
    <citation type="submission" date="2023-06" db="EMBL/GenBank/DDBJ databases">
        <authorList>
            <consortium name="Lawrence Berkeley National Laboratory"/>
            <person name="Haridas S."/>
            <person name="Hensen N."/>
            <person name="Bonometti L."/>
            <person name="Westerberg I."/>
            <person name="Brannstrom I.O."/>
            <person name="Guillou S."/>
            <person name="Cros-Aarteil S."/>
            <person name="Calhoun S."/>
            <person name="Kuo A."/>
            <person name="Mondo S."/>
            <person name="Pangilinan J."/>
            <person name="Riley R."/>
            <person name="Labutti K."/>
            <person name="Andreopoulos B."/>
            <person name="Lipzen A."/>
            <person name="Chen C."/>
            <person name="Yanf M."/>
            <person name="Daum C."/>
            <person name="Ng V."/>
            <person name="Clum A."/>
            <person name="Steindorff A."/>
            <person name="Ohm R."/>
            <person name="Martin F."/>
            <person name="Silar P."/>
            <person name="Natvig D."/>
            <person name="Lalanne C."/>
            <person name="Gautier V."/>
            <person name="Ament-Velasquez S.L."/>
            <person name="Kruys A."/>
            <person name="Hutchinson M.I."/>
            <person name="Powell A.J."/>
            <person name="Barry K."/>
            <person name="Miller A.N."/>
            <person name="Grigoriev I.V."/>
            <person name="Debuchy R."/>
            <person name="Gladieux P."/>
            <person name="Thoren M.H."/>
            <person name="Johannesson H."/>
        </authorList>
    </citation>
    <scope>NUCLEOTIDE SEQUENCE</scope>
    <source>
        <strain evidence="2">CBS 958.72</strain>
    </source>
</reference>
<organism evidence="2 3">
    <name type="scientific">Lasiosphaeria ovina</name>
    <dbReference type="NCBI Taxonomy" id="92902"/>
    <lineage>
        <taxon>Eukaryota</taxon>
        <taxon>Fungi</taxon>
        <taxon>Dikarya</taxon>
        <taxon>Ascomycota</taxon>
        <taxon>Pezizomycotina</taxon>
        <taxon>Sordariomycetes</taxon>
        <taxon>Sordariomycetidae</taxon>
        <taxon>Sordariales</taxon>
        <taxon>Lasiosphaeriaceae</taxon>
        <taxon>Lasiosphaeria</taxon>
    </lineage>
</organism>
<dbReference type="InterPro" id="IPR029058">
    <property type="entry name" value="AB_hydrolase_fold"/>
</dbReference>
<feature type="compositionally biased region" description="Basic residues" evidence="1">
    <location>
        <begin position="1064"/>
        <end position="1074"/>
    </location>
</feature>
<evidence type="ECO:0000313" key="2">
    <source>
        <dbReference type="EMBL" id="KAK3379401.1"/>
    </source>
</evidence>
<evidence type="ECO:0000313" key="3">
    <source>
        <dbReference type="Proteomes" id="UP001287356"/>
    </source>
</evidence>
<dbReference type="Gene3D" id="3.40.50.1820">
    <property type="entry name" value="alpha/beta hydrolase"/>
    <property type="match status" value="1"/>
</dbReference>
<sequence>MRWPFRRRQKIAASGPTVEQRSPTKTFPAGIKLLHRPENAAVDIVFVHGLTGDREKTWTARDATEPWPKALLPSELPTARILTFGYDANVADWRGVVSQSRVGNHAGNLLTSLASYREKDDTNERPIIFVCHSLGGVVCKDALVKSRERPEGHLQSILRSTRGIAFLGTPHHGSGSARWAELLSRSIGMVKQTNTEIVAVLRSESEVLARIQESFYTMVMARGKEGAQPIEISCFYEELPLPGVGQVVPQHSAILPEYIKIGIHSNHMDMARFATVDDPGFAAVSGELRRWIKKMDLAERRHLDVPASGHRESPPSALQDGPERLSQFLVPYAMNRDFVGRSGILDQLKGQLGHGTFQADGRSQPRASLYGLGGVGKTQVALAYAYWLQETLPEVAVFWVHASSAERFRQAYASIARECRIPSYDNPETDALPLVKTWLQSKDHGRWLMIIDNADDVQLFSQPGNLGQFVPECAHGSVLATTRNKVAGSRLTQSGRLIEVGKMDEDESRQMLQGKLEADNPSPDDLSTLSSRLEHLPLALVQAAAFIREMSTSVKEYLQLLEKSDQHLVDLLSEEFETVGRDPEAARAVAETWILSFEQIQQQDTFAGELLSLMSLFDRQAIPKKFLSDYGERQQVQEPRGEIQLVKALGVLKAFSFITEDKDHGFDMHRLVQLVTWKWLGEKGVVHRFAEQALLVVSHNYPYGNHENRAICIAYLPHAHAVLRCEGMGSRDERLARASLLACAAGLFDYQGQWKEVERFLIEATGVRKELLGEEHPSTLTSIANLASTYWNQGRWKEAEELEVQVVETKKRVLGEEHPDTLTSISNLASTYRNQGRWKEAEELGVQVMETIKRVLGEEHPDTLTSMANLASTYRNQGRWKEAEELEVQVIETRKRVLGEEHPSTLTSIANLASTYWNQGRWKEAEELGVQVMEMIKRVLGEEHPDTLTSMANLASTYRNQGRWKEAEELEVQVIETRKRVLGEEHPSTLTSMANLASTYQNQGQWKEAEELEVQVVEMTKRVLGEEHPDTLTSIGSLASTYWNQGRWKEAEELERRRTGIKTGGRKPRSLRCK</sequence>
<dbReference type="PANTHER" id="PTHR46082">
    <property type="entry name" value="ATP/GTP-BINDING PROTEIN-RELATED"/>
    <property type="match status" value="1"/>
</dbReference>
<evidence type="ECO:0008006" key="4">
    <source>
        <dbReference type="Google" id="ProtNLM"/>
    </source>
</evidence>
<proteinExistence type="predicted"/>
<dbReference type="SUPFAM" id="SSF52540">
    <property type="entry name" value="P-loop containing nucleoside triphosphate hydrolases"/>
    <property type="match status" value="1"/>
</dbReference>
<name>A0AAE0KMJ5_9PEZI</name>
<protein>
    <recommendedName>
        <fullName evidence="4">NB-ARC domain-containing protein</fullName>
    </recommendedName>
</protein>
<dbReference type="Gene3D" id="3.40.50.300">
    <property type="entry name" value="P-loop containing nucleotide triphosphate hydrolases"/>
    <property type="match status" value="1"/>
</dbReference>
<gene>
    <name evidence="2" type="ORF">B0T24DRAFT_154684</name>
</gene>
<feature type="compositionally biased region" description="Basic residues" evidence="1">
    <location>
        <begin position="1"/>
        <end position="10"/>
    </location>
</feature>
<feature type="region of interest" description="Disordered" evidence="1">
    <location>
        <begin position="1055"/>
        <end position="1074"/>
    </location>
</feature>
<dbReference type="Pfam" id="PF13424">
    <property type="entry name" value="TPR_12"/>
    <property type="match status" value="2"/>
</dbReference>
<keyword evidence="3" id="KW-1185">Reference proteome</keyword>
<dbReference type="InterPro" id="IPR053137">
    <property type="entry name" value="NLR-like"/>
</dbReference>
<dbReference type="InterPro" id="IPR027417">
    <property type="entry name" value="P-loop_NTPase"/>
</dbReference>